<accession>A0A6N8J1D2</accession>
<keyword evidence="2" id="KW-0328">Glycosyltransferase</keyword>
<keyword evidence="9" id="KW-1185">Reference proteome</keyword>
<comment type="caution">
    <text evidence="8">The sequence shown here is derived from an EMBL/GenBank/DDBJ whole genome shotgun (WGS) entry which is preliminary data.</text>
</comment>
<evidence type="ECO:0000313" key="9">
    <source>
        <dbReference type="Proteomes" id="UP000469385"/>
    </source>
</evidence>
<dbReference type="NCBIfam" id="NF012033">
    <property type="entry name" value="PRK15489.1"/>
    <property type="match status" value="1"/>
</dbReference>
<evidence type="ECO:0000313" key="8">
    <source>
        <dbReference type="EMBL" id="MVQ32090.1"/>
    </source>
</evidence>
<dbReference type="GO" id="GO:0016757">
    <property type="term" value="F:glycosyltransferase activity"/>
    <property type="evidence" value="ECO:0007669"/>
    <property type="project" value="UniProtKB-KW"/>
</dbReference>
<feature type="transmembrane region" description="Helical" evidence="7">
    <location>
        <begin position="402"/>
        <end position="422"/>
    </location>
</feature>
<keyword evidence="4 7" id="KW-0812">Transmembrane</keyword>
<dbReference type="AlphaFoldDB" id="A0A6N8J1D2"/>
<keyword evidence="6 7" id="KW-0472">Membrane</keyword>
<dbReference type="PANTHER" id="PTHR43867:SF2">
    <property type="entry name" value="CELLULOSE SYNTHASE CATALYTIC SUBUNIT A [UDP-FORMING]"/>
    <property type="match status" value="1"/>
</dbReference>
<evidence type="ECO:0000256" key="6">
    <source>
        <dbReference type="ARBA" id="ARBA00023136"/>
    </source>
</evidence>
<dbReference type="InterPro" id="IPR029044">
    <property type="entry name" value="Nucleotide-diphossugar_trans"/>
</dbReference>
<dbReference type="Gene3D" id="3.90.550.10">
    <property type="entry name" value="Spore Coat Polysaccharide Biosynthesis Protein SpsA, Chain A"/>
    <property type="match status" value="1"/>
</dbReference>
<keyword evidence="5 7" id="KW-1133">Transmembrane helix</keyword>
<dbReference type="Pfam" id="PF13641">
    <property type="entry name" value="Glyco_tranf_2_3"/>
    <property type="match status" value="1"/>
</dbReference>
<feature type="transmembrane region" description="Helical" evidence="7">
    <location>
        <begin position="363"/>
        <end position="382"/>
    </location>
</feature>
<feature type="transmembrane region" description="Helical" evidence="7">
    <location>
        <begin position="12"/>
        <end position="33"/>
    </location>
</feature>
<keyword evidence="3" id="KW-0808">Transferase</keyword>
<dbReference type="SUPFAM" id="SSF53448">
    <property type="entry name" value="Nucleotide-diphospho-sugar transferases"/>
    <property type="match status" value="1"/>
</dbReference>
<gene>
    <name evidence="8" type="primary">nrfB</name>
    <name evidence="8" type="ORF">GON04_21700</name>
</gene>
<dbReference type="EMBL" id="WSEL01000009">
    <property type="protein sequence ID" value="MVQ32090.1"/>
    <property type="molecule type" value="Genomic_DNA"/>
</dbReference>
<proteinExistence type="predicted"/>
<organism evidence="8 9">
    <name type="scientific">Ramlibacter pinisoli</name>
    <dbReference type="NCBI Taxonomy" id="2682844"/>
    <lineage>
        <taxon>Bacteria</taxon>
        <taxon>Pseudomonadati</taxon>
        <taxon>Pseudomonadota</taxon>
        <taxon>Betaproteobacteria</taxon>
        <taxon>Burkholderiales</taxon>
        <taxon>Comamonadaceae</taxon>
        <taxon>Ramlibacter</taxon>
    </lineage>
</organism>
<name>A0A6N8J1D2_9BURK</name>
<evidence type="ECO:0000256" key="2">
    <source>
        <dbReference type="ARBA" id="ARBA00022676"/>
    </source>
</evidence>
<evidence type="ECO:0000256" key="5">
    <source>
        <dbReference type="ARBA" id="ARBA00022989"/>
    </source>
</evidence>
<evidence type="ECO:0000256" key="7">
    <source>
        <dbReference type="SAM" id="Phobius"/>
    </source>
</evidence>
<evidence type="ECO:0000256" key="1">
    <source>
        <dbReference type="ARBA" id="ARBA00004141"/>
    </source>
</evidence>
<dbReference type="InterPro" id="IPR050321">
    <property type="entry name" value="Glycosyltr_2/OpgH_subfam"/>
</dbReference>
<reference evidence="8 9" key="1">
    <citation type="submission" date="2019-12" db="EMBL/GenBank/DDBJ databases">
        <authorList>
            <person name="Huq M.A."/>
        </authorList>
    </citation>
    <scope>NUCLEOTIDE SEQUENCE [LARGE SCALE GENOMIC DNA]</scope>
    <source>
        <strain evidence="8 9">MAH-25</strain>
    </source>
</reference>
<dbReference type="GO" id="GO:0016020">
    <property type="term" value="C:membrane"/>
    <property type="evidence" value="ECO:0007669"/>
    <property type="project" value="UniProtKB-SubCell"/>
</dbReference>
<dbReference type="PANTHER" id="PTHR43867">
    <property type="entry name" value="CELLULOSE SYNTHASE CATALYTIC SUBUNIT A [UDP-FORMING]"/>
    <property type="match status" value="1"/>
</dbReference>
<comment type="subcellular location">
    <subcellularLocation>
        <location evidence="1">Membrane</location>
        <topology evidence="1">Multi-pass membrane protein</topology>
    </subcellularLocation>
</comment>
<dbReference type="Proteomes" id="UP000469385">
    <property type="component" value="Unassembled WGS sequence"/>
</dbReference>
<evidence type="ECO:0000256" key="4">
    <source>
        <dbReference type="ARBA" id="ARBA00022692"/>
    </source>
</evidence>
<evidence type="ECO:0000256" key="3">
    <source>
        <dbReference type="ARBA" id="ARBA00022679"/>
    </source>
</evidence>
<sequence length="491" mass="56803">MGQDPGVTLVDFLAFFWLVISVMLRIGVVIILISSIDDFFIDLHYWYWRLTHHGDWRRSDALPPHADALYRDRQQHIAIMIPAWHEAPVIARMADYLARSFDYDNYHVFIGTYPNDPETQAEVDKVVERYPHLHKVVTNRAGPTTKADCLNHIIAAITAFEARHGLHFGCLAYHDAEDVVHPLELRVFNHLVPHHDLVQLPVMPLVRPWWQMVGNHYVDEFAEWHGKDLLVRQRLTGQVPSAGVGTAFSRKAIALLEEINEGQVFDTSALTEDYEIGVRLHEVGARQMLVHYPVRFEGQPPAWFRRAGVQDTVCVQEYFPHAVSGAVRQKARWVVGIVFQSWHKLGWRGDLAMRYMLMRDRKSVLAFPSLLLGYLIVLSVLVREGHLLIDPDWWRFPDLIPADSTFWTLAFINFLFMLNRLAQRFVCTQRHYGFWQGVQSVPRMVVGNFINIGAFFRAFLLMRASGRSGRPVRWDKTHHVFPDLHAGEREP</sequence>
<dbReference type="NCBIfam" id="NF011305">
    <property type="entry name" value="PRK14716.1-3"/>
    <property type="match status" value="1"/>
</dbReference>
<protein>
    <submittedName>
        <fullName evidence="8">Phage adsorption protein NrfB</fullName>
    </submittedName>
</protein>